<dbReference type="Pfam" id="PF07690">
    <property type="entry name" value="MFS_1"/>
    <property type="match status" value="1"/>
</dbReference>
<comment type="caution">
    <text evidence="4">The sequence shown here is derived from an EMBL/GenBank/DDBJ whole genome shotgun (WGS) entry which is preliminary data.</text>
</comment>
<dbReference type="Proteomes" id="UP001212997">
    <property type="component" value="Unassembled WGS sequence"/>
</dbReference>
<dbReference type="PANTHER" id="PTHR11360:SF234">
    <property type="entry name" value="MFS-TYPE TRANSPORTER DBAD-RELATED"/>
    <property type="match status" value="1"/>
</dbReference>
<dbReference type="InterPro" id="IPR011701">
    <property type="entry name" value="MFS"/>
</dbReference>
<organism evidence="4 5">
    <name type="scientific">Meripilus lineatus</name>
    <dbReference type="NCBI Taxonomy" id="2056292"/>
    <lineage>
        <taxon>Eukaryota</taxon>
        <taxon>Fungi</taxon>
        <taxon>Dikarya</taxon>
        <taxon>Basidiomycota</taxon>
        <taxon>Agaricomycotina</taxon>
        <taxon>Agaricomycetes</taxon>
        <taxon>Polyporales</taxon>
        <taxon>Meripilaceae</taxon>
        <taxon>Meripilus</taxon>
    </lineage>
</organism>
<comment type="similarity">
    <text evidence="2">Belongs to the major facilitator superfamily. Monocarboxylate porter (TC 2.A.1.13) family.</text>
</comment>
<dbReference type="PANTHER" id="PTHR11360">
    <property type="entry name" value="MONOCARBOXYLATE TRANSPORTER"/>
    <property type="match status" value="1"/>
</dbReference>
<feature type="transmembrane region" description="Helical" evidence="3">
    <location>
        <begin position="210"/>
        <end position="232"/>
    </location>
</feature>
<feature type="transmembrane region" description="Helical" evidence="3">
    <location>
        <begin position="179"/>
        <end position="198"/>
    </location>
</feature>
<evidence type="ECO:0000256" key="1">
    <source>
        <dbReference type="ARBA" id="ARBA00004141"/>
    </source>
</evidence>
<proteinExistence type="inferred from homology"/>
<evidence type="ECO:0000313" key="4">
    <source>
        <dbReference type="EMBL" id="KAJ3479789.1"/>
    </source>
</evidence>
<feature type="transmembrane region" description="Helical" evidence="3">
    <location>
        <begin position="143"/>
        <end position="167"/>
    </location>
</feature>
<evidence type="ECO:0000313" key="5">
    <source>
        <dbReference type="Proteomes" id="UP001212997"/>
    </source>
</evidence>
<keyword evidence="3" id="KW-0472">Membrane</keyword>
<dbReference type="InterPro" id="IPR036259">
    <property type="entry name" value="MFS_trans_sf"/>
</dbReference>
<dbReference type="GO" id="GO:0016020">
    <property type="term" value="C:membrane"/>
    <property type="evidence" value="ECO:0007669"/>
    <property type="project" value="UniProtKB-SubCell"/>
</dbReference>
<keyword evidence="3" id="KW-0812">Transmembrane</keyword>
<dbReference type="GO" id="GO:0022857">
    <property type="term" value="F:transmembrane transporter activity"/>
    <property type="evidence" value="ECO:0007669"/>
    <property type="project" value="InterPro"/>
</dbReference>
<evidence type="ECO:0008006" key="6">
    <source>
        <dbReference type="Google" id="ProtNLM"/>
    </source>
</evidence>
<sequence>MSSTLRASIDLINPPIIEAKLVEKPQTIIAELLVQAPSIPEEFVEGGAKAWLTILGGWFTFFATFGYVNAFGVYQDYYTRSGTASASSISWIGSTQLFFLLGAALPAGKLFDMGYCRQLVFCGSLLFVVSLFMVSLADTSKYYQLFLAQGIGMGLGAGLMFLPAMAIQSHYWRQRRPMAMGIVASGSSIGGIVYPIMLNHLIHGPVGFAWAVRATGFLTLGTVILANILMIPRPPKTKPENKTSISKVLMDPPYALFLGSAILITLGLFFPIFYLQLYSILHGVDSKLAFYTIAILNASSTFGRTLPGLLAQKIGILNTFIPITFIAGALVFATYGANTAAGAVALAIFYGFFSGASAAMSKDPGEVG</sequence>
<reference evidence="4" key="1">
    <citation type="submission" date="2022-07" db="EMBL/GenBank/DDBJ databases">
        <title>Genome Sequence of Physisporinus lineatus.</title>
        <authorList>
            <person name="Buettner E."/>
        </authorList>
    </citation>
    <scope>NUCLEOTIDE SEQUENCE</scope>
    <source>
        <strain evidence="4">VT162</strain>
    </source>
</reference>
<feature type="transmembrane region" description="Helical" evidence="3">
    <location>
        <begin position="253"/>
        <end position="276"/>
    </location>
</feature>
<evidence type="ECO:0000256" key="2">
    <source>
        <dbReference type="ARBA" id="ARBA00006727"/>
    </source>
</evidence>
<name>A0AAD5UWN7_9APHY</name>
<dbReference type="AlphaFoldDB" id="A0AAD5UWN7"/>
<feature type="transmembrane region" description="Helical" evidence="3">
    <location>
        <begin position="50"/>
        <end position="68"/>
    </location>
</feature>
<comment type="subcellular location">
    <subcellularLocation>
        <location evidence="1">Membrane</location>
        <topology evidence="1">Multi-pass membrane protein</topology>
    </subcellularLocation>
</comment>
<keyword evidence="3" id="KW-1133">Transmembrane helix</keyword>
<feature type="transmembrane region" description="Helical" evidence="3">
    <location>
        <begin position="341"/>
        <end position="360"/>
    </location>
</feature>
<feature type="transmembrane region" description="Helical" evidence="3">
    <location>
        <begin position="88"/>
        <end position="107"/>
    </location>
</feature>
<gene>
    <name evidence="4" type="ORF">NLI96_g8810</name>
</gene>
<accession>A0AAD5UWN7</accession>
<dbReference type="InterPro" id="IPR050327">
    <property type="entry name" value="Proton-linked_MCT"/>
</dbReference>
<keyword evidence="5" id="KW-1185">Reference proteome</keyword>
<protein>
    <recommendedName>
        <fullName evidence="6">MFS general substrate transporter</fullName>
    </recommendedName>
</protein>
<dbReference type="Gene3D" id="1.20.1250.20">
    <property type="entry name" value="MFS general substrate transporter like domains"/>
    <property type="match status" value="1"/>
</dbReference>
<dbReference type="SUPFAM" id="SSF103473">
    <property type="entry name" value="MFS general substrate transporter"/>
    <property type="match status" value="1"/>
</dbReference>
<feature type="transmembrane region" description="Helical" evidence="3">
    <location>
        <begin position="314"/>
        <end position="335"/>
    </location>
</feature>
<feature type="transmembrane region" description="Helical" evidence="3">
    <location>
        <begin position="119"/>
        <end position="137"/>
    </location>
</feature>
<evidence type="ECO:0000256" key="3">
    <source>
        <dbReference type="SAM" id="Phobius"/>
    </source>
</evidence>
<dbReference type="EMBL" id="JANAWD010000416">
    <property type="protein sequence ID" value="KAJ3479789.1"/>
    <property type="molecule type" value="Genomic_DNA"/>
</dbReference>